<organism evidence="1 2">
    <name type="scientific">Octopus vulgaris</name>
    <name type="common">Common octopus</name>
    <dbReference type="NCBI Taxonomy" id="6645"/>
    <lineage>
        <taxon>Eukaryota</taxon>
        <taxon>Metazoa</taxon>
        <taxon>Spiralia</taxon>
        <taxon>Lophotrochozoa</taxon>
        <taxon>Mollusca</taxon>
        <taxon>Cephalopoda</taxon>
        <taxon>Coleoidea</taxon>
        <taxon>Octopodiformes</taxon>
        <taxon>Octopoda</taxon>
        <taxon>Incirrata</taxon>
        <taxon>Octopodidae</taxon>
        <taxon>Octopus</taxon>
    </lineage>
</organism>
<dbReference type="Proteomes" id="UP001162480">
    <property type="component" value="Chromosome 11"/>
</dbReference>
<dbReference type="AlphaFoldDB" id="A0AA36B8M3"/>
<reference evidence="1" key="1">
    <citation type="submission" date="2023-08" db="EMBL/GenBank/DDBJ databases">
        <authorList>
            <person name="Alioto T."/>
            <person name="Alioto T."/>
            <person name="Gomez Garrido J."/>
        </authorList>
    </citation>
    <scope>NUCLEOTIDE SEQUENCE</scope>
</reference>
<accession>A0AA36B8M3</accession>
<evidence type="ECO:0000313" key="2">
    <source>
        <dbReference type="Proteomes" id="UP001162480"/>
    </source>
</evidence>
<protein>
    <submittedName>
        <fullName evidence="1">Uncharacterized protein</fullName>
    </submittedName>
</protein>
<proteinExistence type="predicted"/>
<name>A0AA36B8M3_OCTVU</name>
<dbReference type="EMBL" id="OX597824">
    <property type="protein sequence ID" value="CAI9729901.1"/>
    <property type="molecule type" value="Genomic_DNA"/>
</dbReference>
<keyword evidence="2" id="KW-1185">Reference proteome</keyword>
<evidence type="ECO:0000313" key="1">
    <source>
        <dbReference type="EMBL" id="CAI9729901.1"/>
    </source>
</evidence>
<gene>
    <name evidence="1" type="ORF">OCTVUL_1B000530</name>
</gene>
<sequence length="96" mass="10656">MKSEVMRTGTVSSPEVIATAVQNLDEEAQSLLQAIPRLSRNIRNWRQRALGIPALPTCRSMFEIPDAREVVEAREVCLSSTRRGKDASGNPIDIHI</sequence>